<dbReference type="PANTHER" id="PTHR22028:SF9">
    <property type="entry name" value="SFI1 SPINDLE BODY DOMAIN-CONTAINING PROTEIN"/>
    <property type="match status" value="1"/>
</dbReference>
<dbReference type="OMA" id="FELWKTK"/>
<evidence type="ECO:0000313" key="3">
    <source>
        <dbReference type="EMBL" id="KNE62365.1"/>
    </source>
</evidence>
<dbReference type="OrthoDB" id="5588525at2759"/>
<dbReference type="EMBL" id="GG745340">
    <property type="protein sequence ID" value="KNE62365.1"/>
    <property type="molecule type" value="Genomic_DNA"/>
</dbReference>
<keyword evidence="4" id="KW-1185">Reference proteome</keyword>
<proteinExistence type="predicted"/>
<name>A0A0L0SJ05_ALLM3</name>
<dbReference type="GO" id="GO:0019902">
    <property type="term" value="F:phosphatase binding"/>
    <property type="evidence" value="ECO:0007669"/>
    <property type="project" value="TreeGrafter"/>
</dbReference>
<dbReference type="VEuPathDB" id="FungiDB:AMAG_07592"/>
<feature type="region of interest" description="Disordered" evidence="2">
    <location>
        <begin position="1"/>
        <end position="40"/>
    </location>
</feature>
<evidence type="ECO:0000256" key="2">
    <source>
        <dbReference type="SAM" id="MobiDB-lite"/>
    </source>
</evidence>
<feature type="coiled-coil region" evidence="1">
    <location>
        <begin position="635"/>
        <end position="665"/>
    </location>
</feature>
<protein>
    <recommendedName>
        <fullName evidence="5">Sfi1 spindle body domain-containing protein</fullName>
    </recommendedName>
</protein>
<reference evidence="3 4" key="1">
    <citation type="submission" date="2009-11" db="EMBL/GenBank/DDBJ databases">
        <title>Annotation of Allomyces macrogynus ATCC 38327.</title>
        <authorList>
            <consortium name="The Broad Institute Genome Sequencing Platform"/>
            <person name="Russ C."/>
            <person name="Cuomo C."/>
            <person name="Burger G."/>
            <person name="Gray M.W."/>
            <person name="Holland P.W.H."/>
            <person name="King N."/>
            <person name="Lang F.B.F."/>
            <person name="Roger A.J."/>
            <person name="Ruiz-Trillo I."/>
            <person name="Young S.K."/>
            <person name="Zeng Q."/>
            <person name="Gargeya S."/>
            <person name="Fitzgerald M."/>
            <person name="Haas B."/>
            <person name="Abouelleil A."/>
            <person name="Alvarado L."/>
            <person name="Arachchi H.M."/>
            <person name="Berlin A."/>
            <person name="Chapman S.B."/>
            <person name="Gearin G."/>
            <person name="Goldberg J."/>
            <person name="Griggs A."/>
            <person name="Gujja S."/>
            <person name="Hansen M."/>
            <person name="Heiman D."/>
            <person name="Howarth C."/>
            <person name="Larimer J."/>
            <person name="Lui A."/>
            <person name="MacDonald P.J.P."/>
            <person name="McCowen C."/>
            <person name="Montmayeur A."/>
            <person name="Murphy C."/>
            <person name="Neiman D."/>
            <person name="Pearson M."/>
            <person name="Priest M."/>
            <person name="Roberts A."/>
            <person name="Saif S."/>
            <person name="Shea T."/>
            <person name="Sisk P."/>
            <person name="Stolte C."/>
            <person name="Sykes S."/>
            <person name="Wortman J."/>
            <person name="Nusbaum C."/>
            <person name="Birren B."/>
        </authorList>
    </citation>
    <scope>NUCLEOTIDE SEQUENCE [LARGE SCALE GENOMIC DNA]</scope>
    <source>
        <strain evidence="3 4">ATCC 38327</strain>
    </source>
</reference>
<dbReference type="AlphaFoldDB" id="A0A0L0SJ05"/>
<gene>
    <name evidence="3" type="ORF">AMAG_07592</name>
</gene>
<sequence>MSEMNGKDKSCDPRARQIVASHRKRSTRAPTSLQVTDPIRPAPRVLLMHDSAVDLPAGAPGLSEPPPPGEADRAPFGAVRVRVRVKRHPDGTVDPTTVVQQVRAAMAARRTVSGWSASDHALAQRVWTAWAAYAAARKRAWRMQVKAAVKLQYTTQLRWLVVWRQRLGDVRACKMAQQFRDRHTKRSALRIWVVAAKRAQLRKRQADLAVQWDRHQKMARALTTWLTKARSRAQDRSMSALAQAHARHTRLLACVRHWYAAYLERRDLAPRLARADRWHTLNLAHRALMEMKARARQLQLWQHTLAPVVEAREKQTLAAAWRAWRAMVQEAREKRRQLEQIALEIQERHEPTRQWRLLLSVLAHWRARWQTVDEQAQVALQFRADRTKAVLAHCFSRWNARTQFFRTAAATADRHYLARIWHRLVHRFAAAENQYHHHLARRVWRQWVHRARARVAARKRTLAATTFLRHRRQRTALAALATYAQEQRVQAERKPLATRWAAVRLARRVLAQWVDAVHARQHAFTLERRAAEHARRAELDRAWRAWKLFVEMERLRRTQDRLAEAVRDRAVMSAALVQWVAAWRLRVQLGAIEGDVVARFDRRRARNTLVVWRDAAARQVAARCVVDEFRGKQEVERVRRAFAALRQHVEEKRRKRAAVQRAETARAYSVRRATILRLKDMVRRFRAADAARSRSVCTQALRRWLLVLDVRRSDKARAAELQAVLHKNQLERLFCAWRLYGQTRLLKTLRRDQAIRIHAVTVKTTVFVQWLDAARVRRKLRLQEMKSVHQHESRLLARTWARWRHRIPDWHAVHALNVVRPAEFHRGVVLRRAFEGWLRLVHARRAAMWRLQFQEKWRLVQRGESATMVGNRRPSAVQAHDDRQVDLFGPVLAPAADRDPPCPVPVREPRQEPKRVVEWVESGDLIDLDPAPSWSATLVSPCGGRPAPRPLLDLPAEFLMPAPVPRR</sequence>
<dbReference type="STRING" id="578462.A0A0L0SJ05"/>
<dbReference type="Proteomes" id="UP000054350">
    <property type="component" value="Unassembled WGS sequence"/>
</dbReference>
<evidence type="ECO:0000313" key="4">
    <source>
        <dbReference type="Proteomes" id="UP000054350"/>
    </source>
</evidence>
<organism evidence="3 4">
    <name type="scientific">Allomyces macrogynus (strain ATCC 38327)</name>
    <name type="common">Allomyces javanicus var. macrogynus</name>
    <dbReference type="NCBI Taxonomy" id="578462"/>
    <lineage>
        <taxon>Eukaryota</taxon>
        <taxon>Fungi</taxon>
        <taxon>Fungi incertae sedis</taxon>
        <taxon>Blastocladiomycota</taxon>
        <taxon>Blastocladiomycetes</taxon>
        <taxon>Blastocladiales</taxon>
        <taxon>Blastocladiaceae</taxon>
        <taxon>Allomyces</taxon>
    </lineage>
</organism>
<dbReference type="PANTHER" id="PTHR22028">
    <property type="entry name" value="SFI1 SPINDLE BODY DOMAIN-CONTAINING PROTEIN-RELATED"/>
    <property type="match status" value="1"/>
</dbReference>
<evidence type="ECO:0008006" key="5">
    <source>
        <dbReference type="Google" id="ProtNLM"/>
    </source>
</evidence>
<feature type="compositionally biased region" description="Basic and acidic residues" evidence="2">
    <location>
        <begin position="1"/>
        <end position="15"/>
    </location>
</feature>
<evidence type="ECO:0000256" key="1">
    <source>
        <dbReference type="SAM" id="Coils"/>
    </source>
</evidence>
<keyword evidence="1" id="KW-0175">Coiled coil</keyword>
<accession>A0A0L0SJ05</accession>
<reference evidence="4" key="2">
    <citation type="submission" date="2009-11" db="EMBL/GenBank/DDBJ databases">
        <title>The Genome Sequence of Allomyces macrogynus strain ATCC 38327.</title>
        <authorList>
            <consortium name="The Broad Institute Genome Sequencing Platform"/>
            <person name="Russ C."/>
            <person name="Cuomo C."/>
            <person name="Shea T."/>
            <person name="Young S.K."/>
            <person name="Zeng Q."/>
            <person name="Koehrsen M."/>
            <person name="Haas B."/>
            <person name="Borodovsky M."/>
            <person name="Guigo R."/>
            <person name="Alvarado L."/>
            <person name="Berlin A."/>
            <person name="Borenstein D."/>
            <person name="Chen Z."/>
            <person name="Engels R."/>
            <person name="Freedman E."/>
            <person name="Gellesch M."/>
            <person name="Goldberg J."/>
            <person name="Griggs A."/>
            <person name="Gujja S."/>
            <person name="Heiman D."/>
            <person name="Hepburn T."/>
            <person name="Howarth C."/>
            <person name="Jen D."/>
            <person name="Larson L."/>
            <person name="Lewis B."/>
            <person name="Mehta T."/>
            <person name="Park D."/>
            <person name="Pearson M."/>
            <person name="Roberts A."/>
            <person name="Saif S."/>
            <person name="Shenoy N."/>
            <person name="Sisk P."/>
            <person name="Stolte C."/>
            <person name="Sykes S."/>
            <person name="Walk T."/>
            <person name="White J."/>
            <person name="Yandava C."/>
            <person name="Burger G."/>
            <person name="Gray M.W."/>
            <person name="Holland P.W.H."/>
            <person name="King N."/>
            <person name="Lang F.B.F."/>
            <person name="Roger A.J."/>
            <person name="Ruiz-Trillo I."/>
            <person name="Lander E."/>
            <person name="Nusbaum C."/>
        </authorList>
    </citation>
    <scope>NUCLEOTIDE SEQUENCE [LARGE SCALE GENOMIC DNA]</scope>
    <source>
        <strain evidence="4">ATCC 38327</strain>
    </source>
</reference>
<dbReference type="InterPro" id="IPR052270">
    <property type="entry name" value="CACF_protein"/>
</dbReference>